<evidence type="ECO:0000313" key="3">
    <source>
        <dbReference type="EMBL" id="OAG73467.1"/>
    </source>
</evidence>
<gene>
    <name evidence="3" type="ORF">Amal_04001</name>
</gene>
<dbReference type="InterPro" id="IPR047110">
    <property type="entry name" value="GABD/Sad-like"/>
</dbReference>
<comment type="caution">
    <text evidence="3">The sequence shown here is derived from an EMBL/GenBank/DDBJ whole genome shotgun (WGS) entry which is preliminary data.</text>
</comment>
<dbReference type="Proteomes" id="UP000077349">
    <property type="component" value="Unassembled WGS sequence"/>
</dbReference>
<protein>
    <submittedName>
        <fullName evidence="3">Aldehyde dehydrogenase</fullName>
    </submittedName>
</protein>
<dbReference type="Gene3D" id="3.40.309.10">
    <property type="entry name" value="Aldehyde Dehydrogenase, Chain A, domain 2"/>
    <property type="match status" value="1"/>
</dbReference>
<keyword evidence="1" id="KW-0560">Oxidoreductase</keyword>
<dbReference type="EMBL" id="LVHD01000255">
    <property type="protein sequence ID" value="OAG73467.1"/>
    <property type="molecule type" value="Genomic_DNA"/>
</dbReference>
<dbReference type="PATRIC" id="fig|178901.16.peg.4368"/>
<evidence type="ECO:0000256" key="1">
    <source>
        <dbReference type="ARBA" id="ARBA00023002"/>
    </source>
</evidence>
<dbReference type="InterPro" id="IPR015590">
    <property type="entry name" value="Aldehyde_DH_dom"/>
</dbReference>
<dbReference type="Pfam" id="PF00171">
    <property type="entry name" value="Aldedh"/>
    <property type="match status" value="1"/>
</dbReference>
<dbReference type="PANTHER" id="PTHR43217:SF2">
    <property type="entry name" value="SUCCINATE-SEMIALDEHYDE DEHYDROGENASE [NADP(+)]"/>
    <property type="match status" value="1"/>
</dbReference>
<dbReference type="SUPFAM" id="SSF53720">
    <property type="entry name" value="ALDH-like"/>
    <property type="match status" value="1"/>
</dbReference>
<dbReference type="PANTHER" id="PTHR43217">
    <property type="entry name" value="SUCCINATE SEMIALDEHYDE DEHYDROGENASE [NAD(P)+] SAD"/>
    <property type="match status" value="1"/>
</dbReference>
<sequence length="157" mass="17163">MSSQSAADQLNQQVEDAVKNGAKAHRVGPTPPNKGAFVQTTILTDLTRDNPAFHQEFFGPVALFFTVKDEKEAIELANDTPYGLGGSVFTQDTKRGVEVAKQIYTGMVYINHPTWTRPDLPFGGVKRSGYGRELAMLGIEEFVNKKLINVVPIDAPA</sequence>
<dbReference type="InterPro" id="IPR016161">
    <property type="entry name" value="Ald_DH/histidinol_DH"/>
</dbReference>
<dbReference type="GO" id="GO:0004777">
    <property type="term" value="F:succinate-semialdehyde dehydrogenase (NAD+) activity"/>
    <property type="evidence" value="ECO:0007669"/>
    <property type="project" value="TreeGrafter"/>
</dbReference>
<organism evidence="3 4">
    <name type="scientific">Acetobacter malorum</name>
    <dbReference type="NCBI Taxonomy" id="178901"/>
    <lineage>
        <taxon>Bacteria</taxon>
        <taxon>Pseudomonadati</taxon>
        <taxon>Pseudomonadota</taxon>
        <taxon>Alphaproteobacteria</taxon>
        <taxon>Acetobacterales</taxon>
        <taxon>Acetobacteraceae</taxon>
        <taxon>Acetobacter</taxon>
    </lineage>
</organism>
<evidence type="ECO:0000259" key="2">
    <source>
        <dbReference type="Pfam" id="PF00171"/>
    </source>
</evidence>
<dbReference type="Gene3D" id="3.40.605.10">
    <property type="entry name" value="Aldehyde Dehydrogenase, Chain A, domain 1"/>
    <property type="match status" value="1"/>
</dbReference>
<reference evidence="3 4" key="1">
    <citation type="submission" date="2016-03" db="EMBL/GenBank/DDBJ databases">
        <title>Draft genome sequence of Acetobacter malorum CECT 7742, a strain isolated from strawberry vinegar.</title>
        <authorList>
            <person name="Sainz F."/>
            <person name="Mas A."/>
            <person name="Torija M.J."/>
        </authorList>
    </citation>
    <scope>NUCLEOTIDE SEQUENCE [LARGE SCALE GENOMIC DNA]</scope>
    <source>
        <strain evidence="3 4">CECT 7742</strain>
    </source>
</reference>
<proteinExistence type="predicted"/>
<name>A0A177G244_9PROT</name>
<dbReference type="InterPro" id="IPR016162">
    <property type="entry name" value="Ald_DH_N"/>
</dbReference>
<dbReference type="AlphaFoldDB" id="A0A177G244"/>
<evidence type="ECO:0000313" key="4">
    <source>
        <dbReference type="Proteomes" id="UP000077349"/>
    </source>
</evidence>
<accession>A0A177G244</accession>
<dbReference type="InterPro" id="IPR016163">
    <property type="entry name" value="Ald_DH_C"/>
</dbReference>
<feature type="domain" description="Aldehyde dehydrogenase" evidence="2">
    <location>
        <begin position="2"/>
        <end position="147"/>
    </location>
</feature>